<evidence type="ECO:0000313" key="1">
    <source>
        <dbReference type="EMBL" id="WYJ87456.1"/>
    </source>
</evidence>
<reference evidence="2" key="1">
    <citation type="submission" date="2017-05" db="EMBL/GenBank/DDBJ databases">
        <title>The Genome Sequence of EEnterococcus faecalis 9F2_4866.</title>
        <authorList>
            <consortium name="The Broad Institute Genomics Platform"/>
            <consortium name="The Broad Institute Genomic Center for Infectious Diseases"/>
            <person name="Earl A."/>
            <person name="Manson A."/>
            <person name="Schwartman J."/>
            <person name="Gilmore M."/>
            <person name="Abouelleil A."/>
            <person name="Cao P."/>
            <person name="Chapman S."/>
            <person name="Cusick C."/>
            <person name="Shea T."/>
            <person name="Young S."/>
            <person name="Neafsey D."/>
            <person name="Nusbaum C."/>
            <person name="Birren B."/>
        </authorList>
    </citation>
    <scope>NUCLEOTIDE SEQUENCE [LARGE SCALE GENOMIC DNA]</scope>
    <source>
        <strain evidence="2">12C11_DIV0727</strain>
    </source>
</reference>
<accession>A0ABZ2T7U7</accession>
<evidence type="ECO:0008006" key="3">
    <source>
        <dbReference type="Google" id="ProtNLM"/>
    </source>
</evidence>
<keyword evidence="2" id="KW-1185">Reference proteome</keyword>
<dbReference type="EMBL" id="CP147248">
    <property type="protein sequence ID" value="WYJ87456.1"/>
    <property type="molecule type" value="Genomic_DNA"/>
</dbReference>
<evidence type="ECO:0000313" key="2">
    <source>
        <dbReference type="Proteomes" id="UP000195080"/>
    </source>
</evidence>
<dbReference type="RefSeq" id="WP_086445195.1">
    <property type="nucleotide sequence ID" value="NZ_CP147248.1"/>
</dbReference>
<gene>
    <name evidence="1" type="ORF">A5866_002552</name>
</gene>
<dbReference type="Proteomes" id="UP000195080">
    <property type="component" value="Chromosome"/>
</dbReference>
<protein>
    <recommendedName>
        <fullName evidence="3">Type VII secretion effector</fullName>
    </recommendedName>
</protein>
<organism evidence="1 2">
    <name type="scientific">Candidatus Enterococcus lemimoniae</name>
    <dbReference type="NCBI Taxonomy" id="1834167"/>
    <lineage>
        <taxon>Bacteria</taxon>
        <taxon>Bacillati</taxon>
        <taxon>Bacillota</taxon>
        <taxon>Bacilli</taxon>
        <taxon>Lactobacillales</taxon>
        <taxon>Enterococcaceae</taxon>
        <taxon>Enterococcus</taxon>
    </lineage>
</organism>
<reference evidence="1 2" key="2">
    <citation type="submission" date="2024-03" db="EMBL/GenBank/DDBJ databases">
        <title>The Genome Sequence of Enterococcus sp. DIV0727d.</title>
        <authorList>
            <consortium name="The Broad Institute Genomics Platform"/>
            <consortium name="The Broad Institute Microbial Omics Core"/>
            <consortium name="The Broad Institute Genomic Center for Infectious Diseases"/>
            <person name="Earl A."/>
            <person name="Manson A."/>
            <person name="Gilmore M."/>
            <person name="Schwartman J."/>
            <person name="Shea T."/>
            <person name="Abouelleil A."/>
            <person name="Cao P."/>
            <person name="Chapman S."/>
            <person name="Cusick C."/>
            <person name="Young S."/>
            <person name="Neafsey D."/>
            <person name="Nusbaum C."/>
            <person name="Birren B."/>
        </authorList>
    </citation>
    <scope>NUCLEOTIDE SEQUENCE [LARGE SCALE GENOMIC DNA]</scope>
    <source>
        <strain evidence="1 2">12C11_DIV0727</strain>
    </source>
</reference>
<proteinExistence type="predicted"/>
<sequence>MSETKNDPQQASAFASGLVMPFMNAYSGSSEALSISDGAVSKDINTILTQTKTLMSTFESSLKADADNLLSISNTYEAANQSMVDVVTHG</sequence>
<name>A0ABZ2T7U7_9ENTE</name>